<accession>A0A4U5TTR2</accession>
<evidence type="ECO:0000256" key="1">
    <source>
        <dbReference type="SAM" id="Phobius"/>
    </source>
</evidence>
<dbReference type="PANTHER" id="PTHR28008:SF1">
    <property type="entry name" value="DOMAIN PROTEIN, PUTATIVE (AFU_ORTHOLOGUE AFUA_3G10980)-RELATED"/>
    <property type="match status" value="1"/>
</dbReference>
<organism evidence="3 4">
    <name type="scientific">Mesohalobacter halotolerans</name>
    <dbReference type="NCBI Taxonomy" id="1883405"/>
    <lineage>
        <taxon>Bacteria</taxon>
        <taxon>Pseudomonadati</taxon>
        <taxon>Bacteroidota</taxon>
        <taxon>Flavobacteriia</taxon>
        <taxon>Flavobacteriales</taxon>
        <taxon>Flavobacteriaceae</taxon>
        <taxon>Mesohalobacter</taxon>
    </lineage>
</organism>
<feature type="transmembrane region" description="Helical" evidence="1">
    <location>
        <begin position="20"/>
        <end position="39"/>
    </location>
</feature>
<dbReference type="AlphaFoldDB" id="A0A4U5TTR2"/>
<dbReference type="Proteomes" id="UP000306552">
    <property type="component" value="Unassembled WGS sequence"/>
</dbReference>
<keyword evidence="4" id="KW-1185">Reference proteome</keyword>
<dbReference type="OrthoDB" id="5472246at2"/>
<reference evidence="3 4" key="1">
    <citation type="submission" date="2019-04" db="EMBL/GenBank/DDBJ databases">
        <title>Psychroflexus halotolerans sp. nov., isolated from a marine solar saltern.</title>
        <authorList>
            <person name="Feng X."/>
        </authorList>
    </citation>
    <scope>NUCLEOTIDE SEQUENCE [LARGE SCALE GENOMIC DNA]</scope>
    <source>
        <strain evidence="3 4">WDS2C27</strain>
    </source>
</reference>
<evidence type="ECO:0000259" key="2">
    <source>
        <dbReference type="Pfam" id="PF04892"/>
    </source>
</evidence>
<keyword evidence="1" id="KW-1133">Transmembrane helix</keyword>
<sequence>MKPKNFSQQMTTRHTLKVKYFTLFTAIAYSIAIVFFSLINLDRVLKVEINASDKTLHTISYGFLFLIWSLYFYIKQKHISLRLNFILAWVLVAFGIIIEAIQGLYTSYRTFDWWDAFANTLGVSIAFIICVVLKKLFN</sequence>
<feature type="domain" description="VanZ-like" evidence="2">
    <location>
        <begin position="15"/>
        <end position="133"/>
    </location>
</feature>
<keyword evidence="1" id="KW-0472">Membrane</keyword>
<dbReference type="RefSeq" id="WP_138931173.1">
    <property type="nucleotide sequence ID" value="NZ_SWMU01000001.1"/>
</dbReference>
<evidence type="ECO:0000313" key="4">
    <source>
        <dbReference type="Proteomes" id="UP000306552"/>
    </source>
</evidence>
<protein>
    <recommendedName>
        <fullName evidence="2">VanZ-like domain-containing protein</fullName>
    </recommendedName>
</protein>
<gene>
    <name evidence="3" type="ORF">FCN74_03385</name>
</gene>
<keyword evidence="1" id="KW-0812">Transmembrane</keyword>
<feature type="transmembrane region" description="Helical" evidence="1">
    <location>
        <begin position="86"/>
        <end position="105"/>
    </location>
</feature>
<dbReference type="PANTHER" id="PTHR28008">
    <property type="entry name" value="DOMAIN PROTEIN, PUTATIVE (AFU_ORTHOLOGUE AFUA_3G10980)-RELATED"/>
    <property type="match status" value="1"/>
</dbReference>
<dbReference type="Pfam" id="PF04892">
    <property type="entry name" value="VanZ"/>
    <property type="match status" value="1"/>
</dbReference>
<evidence type="ECO:0000313" key="3">
    <source>
        <dbReference type="EMBL" id="TKS57472.1"/>
    </source>
</evidence>
<comment type="caution">
    <text evidence="3">The sequence shown here is derived from an EMBL/GenBank/DDBJ whole genome shotgun (WGS) entry which is preliminary data.</text>
</comment>
<name>A0A4U5TTR2_9FLAO</name>
<feature type="transmembrane region" description="Helical" evidence="1">
    <location>
        <begin position="59"/>
        <end position="74"/>
    </location>
</feature>
<proteinExistence type="predicted"/>
<dbReference type="EMBL" id="SWMU01000001">
    <property type="protein sequence ID" value="TKS57472.1"/>
    <property type="molecule type" value="Genomic_DNA"/>
</dbReference>
<dbReference type="InterPro" id="IPR006976">
    <property type="entry name" value="VanZ-like"/>
</dbReference>
<feature type="transmembrane region" description="Helical" evidence="1">
    <location>
        <begin position="117"/>
        <end position="137"/>
    </location>
</feature>